<dbReference type="InterPro" id="IPR025662">
    <property type="entry name" value="Sigma_54_int_dom_ATP-bd_1"/>
</dbReference>
<dbReference type="InterPro" id="IPR027417">
    <property type="entry name" value="P-loop_NTPase"/>
</dbReference>
<dbReference type="InterPro" id="IPR003593">
    <property type="entry name" value="AAA+_ATPase"/>
</dbReference>
<dbReference type="GO" id="GO:0000160">
    <property type="term" value="P:phosphorelay signal transduction system"/>
    <property type="evidence" value="ECO:0007669"/>
    <property type="project" value="InterPro"/>
</dbReference>
<reference evidence="10 12" key="2">
    <citation type="submission" date="2014-01" db="EMBL/GenBank/DDBJ databases">
        <title>Draft genome sequencing of Bacillus alcalophilus CGMCC 1.3604.</title>
        <authorList>
            <person name="Yang J."/>
            <person name="Diao L."/>
            <person name="Yang S."/>
        </authorList>
    </citation>
    <scope>NUCLEOTIDE SEQUENCE [LARGE SCALE GENOMIC DNA]</scope>
    <source>
        <strain evidence="10 12">CGMCC 1.3604</strain>
    </source>
</reference>
<dbReference type="SUPFAM" id="SSF52540">
    <property type="entry name" value="P-loop containing nucleoside triphosphate hydrolases"/>
    <property type="match status" value="1"/>
</dbReference>
<dbReference type="PROSITE" id="PS50045">
    <property type="entry name" value="SIGMA54_INTERACT_4"/>
    <property type="match status" value="1"/>
</dbReference>
<dbReference type="eggNOG" id="COG2204">
    <property type="taxonomic scope" value="Bacteria"/>
</dbReference>
<organism evidence="9 11">
    <name type="scientific">Alkalihalobacillus alcalophilus ATCC 27647 = CGMCC 1.3604</name>
    <dbReference type="NCBI Taxonomy" id="1218173"/>
    <lineage>
        <taxon>Bacteria</taxon>
        <taxon>Bacillati</taxon>
        <taxon>Bacillota</taxon>
        <taxon>Bacilli</taxon>
        <taxon>Bacillales</taxon>
        <taxon>Bacillaceae</taxon>
        <taxon>Alkalihalobacillus</taxon>
    </lineage>
</organism>
<evidence type="ECO:0000256" key="4">
    <source>
        <dbReference type="ARBA" id="ARBA00023163"/>
    </source>
</evidence>
<dbReference type="GO" id="GO:0005524">
    <property type="term" value="F:ATP binding"/>
    <property type="evidence" value="ECO:0007669"/>
    <property type="project" value="UniProtKB-KW"/>
</dbReference>
<dbReference type="PANTHER" id="PTHR32071">
    <property type="entry name" value="TRANSCRIPTIONAL REGULATORY PROTEIN"/>
    <property type="match status" value="1"/>
</dbReference>
<dbReference type="Gene3D" id="3.40.50.2300">
    <property type="match status" value="1"/>
</dbReference>
<name>A0A094YW32_ALKAL</name>
<dbReference type="Gene3D" id="1.10.10.60">
    <property type="entry name" value="Homeodomain-like"/>
    <property type="match status" value="1"/>
</dbReference>
<keyword evidence="4" id="KW-0804">Transcription</keyword>
<feature type="modified residue" description="4-aspartylphosphate" evidence="5">
    <location>
        <position position="53"/>
    </location>
</feature>
<dbReference type="GO" id="GO:0006355">
    <property type="term" value="P:regulation of DNA-templated transcription"/>
    <property type="evidence" value="ECO:0007669"/>
    <property type="project" value="InterPro"/>
</dbReference>
<evidence type="ECO:0000256" key="6">
    <source>
        <dbReference type="SAM" id="Coils"/>
    </source>
</evidence>
<accession>A0A094YW32</accession>
<dbReference type="EMBL" id="ALPT02000023">
    <property type="protein sequence ID" value="KGA97712.1"/>
    <property type="molecule type" value="Genomic_DNA"/>
</dbReference>
<dbReference type="SUPFAM" id="SSF52172">
    <property type="entry name" value="CheY-like"/>
    <property type="match status" value="1"/>
</dbReference>
<dbReference type="InterPro" id="IPR002078">
    <property type="entry name" value="Sigma_54_int"/>
</dbReference>
<dbReference type="Gene3D" id="3.40.50.300">
    <property type="entry name" value="P-loop containing nucleotide triphosphate hydrolases"/>
    <property type="match status" value="1"/>
</dbReference>
<evidence type="ECO:0000256" key="3">
    <source>
        <dbReference type="ARBA" id="ARBA00023015"/>
    </source>
</evidence>
<evidence type="ECO:0000256" key="1">
    <source>
        <dbReference type="ARBA" id="ARBA00022741"/>
    </source>
</evidence>
<dbReference type="AlphaFoldDB" id="A0A094YW32"/>
<evidence type="ECO:0000313" key="9">
    <source>
        <dbReference type="EMBL" id="KGA97712.1"/>
    </source>
</evidence>
<dbReference type="SMART" id="SM00382">
    <property type="entry name" value="AAA"/>
    <property type="match status" value="1"/>
</dbReference>
<dbReference type="PROSITE" id="PS00675">
    <property type="entry name" value="SIGMA54_INTERACT_1"/>
    <property type="match status" value="1"/>
</dbReference>
<evidence type="ECO:0000313" key="11">
    <source>
        <dbReference type="Proteomes" id="UP000002754"/>
    </source>
</evidence>
<dbReference type="InterPro" id="IPR001789">
    <property type="entry name" value="Sig_transdc_resp-reg_receiver"/>
</dbReference>
<sequence>MTAILVVDDEKEIGTFLSHLFLEKGYRVDVMSCGSEFLQIELETCFYDLALIDLKLPDTNGLMILEKIKQHQPNCKVVIMTGYSTIETAVRAIKLGASDYIEKPFDDIDLLEEQIDQLLLKTPTRGGQHVTNLANEVGFIIGSNQTMVELAELAYKVANKNINVLIEGETGTGKEVLARFLHQASSRNYSSFIGVNCGALSESLLESELFGHEKGSFTGATKQRKGLFEVATNGTLFLDEVVEASSSIQVKLLRVLESKEFMRVGSEKVIKTNARIIAATNENLFEAVKQKKFREDLYYRLNVVHLVIPPLRERIEDIPLLLNYYLQRYPEVKLAFTDEAMDMLQHYSWPGNIRELTNFVTRLVAIEDANEAIIGAEQLPFSVQPQKETLPAKVKSNVAEMSPNHKLKEIIEKWMNKTLNKYEEEEVNLEEILSEMKGLETEVARAFINKALDKTYGNRKAASKQLHINLRKLRYLLNEKEK</sequence>
<gene>
    <name evidence="10" type="ORF">AJ85_05870</name>
    <name evidence="9" type="ORF">BALCAV_0208765</name>
</gene>
<evidence type="ECO:0000313" key="10">
    <source>
        <dbReference type="EMBL" id="THG91254.1"/>
    </source>
</evidence>
<dbReference type="InterPro" id="IPR011006">
    <property type="entry name" value="CheY-like_superfamily"/>
</dbReference>
<dbReference type="SMART" id="SM00448">
    <property type="entry name" value="REC"/>
    <property type="match status" value="1"/>
</dbReference>
<evidence type="ECO:0000256" key="2">
    <source>
        <dbReference type="ARBA" id="ARBA00022840"/>
    </source>
</evidence>
<dbReference type="OrthoDB" id="9771372at2"/>
<dbReference type="FunFam" id="3.40.50.300:FF:000006">
    <property type="entry name" value="DNA-binding transcriptional regulator NtrC"/>
    <property type="match status" value="1"/>
</dbReference>
<keyword evidence="3" id="KW-0805">Transcription regulation</keyword>
<evidence type="ECO:0000313" key="12">
    <source>
        <dbReference type="Proteomes" id="UP000297014"/>
    </source>
</evidence>
<dbReference type="InterPro" id="IPR058031">
    <property type="entry name" value="AAA_lid_NorR"/>
</dbReference>
<dbReference type="InterPro" id="IPR025944">
    <property type="entry name" value="Sigma_54_int_dom_CS"/>
</dbReference>
<dbReference type="Pfam" id="PF00158">
    <property type="entry name" value="Sigma54_activat"/>
    <property type="match status" value="1"/>
</dbReference>
<feature type="domain" description="Sigma-54 factor interaction" evidence="7">
    <location>
        <begin position="140"/>
        <end position="365"/>
    </location>
</feature>
<keyword evidence="5" id="KW-0597">Phosphoprotein</keyword>
<evidence type="ECO:0000256" key="5">
    <source>
        <dbReference type="PROSITE-ProRule" id="PRU00169"/>
    </source>
</evidence>
<keyword evidence="11" id="KW-1185">Reference proteome</keyword>
<dbReference type="STRING" id="1218173.BALCAV_0208765"/>
<evidence type="ECO:0000259" key="7">
    <source>
        <dbReference type="PROSITE" id="PS50045"/>
    </source>
</evidence>
<dbReference type="Proteomes" id="UP000002754">
    <property type="component" value="Unassembled WGS sequence"/>
</dbReference>
<proteinExistence type="predicted"/>
<dbReference type="PROSITE" id="PS50110">
    <property type="entry name" value="RESPONSE_REGULATORY"/>
    <property type="match status" value="1"/>
</dbReference>
<feature type="coiled-coil region" evidence="6">
    <location>
        <begin position="415"/>
        <end position="449"/>
    </location>
</feature>
<dbReference type="Proteomes" id="UP000297014">
    <property type="component" value="Unassembled WGS sequence"/>
</dbReference>
<dbReference type="Pfam" id="PF25601">
    <property type="entry name" value="AAA_lid_14"/>
    <property type="match status" value="1"/>
</dbReference>
<feature type="domain" description="Response regulatory" evidence="8">
    <location>
        <begin position="3"/>
        <end position="118"/>
    </location>
</feature>
<protein>
    <submittedName>
        <fullName evidence="10">ATPase AAA</fullName>
    </submittedName>
    <submittedName>
        <fullName evidence="9">Fis family transcriptional regulator</fullName>
    </submittedName>
</protein>
<dbReference type="Pfam" id="PF00072">
    <property type="entry name" value="Response_reg"/>
    <property type="match status" value="1"/>
</dbReference>
<evidence type="ECO:0000259" key="8">
    <source>
        <dbReference type="PROSITE" id="PS50110"/>
    </source>
</evidence>
<dbReference type="Gene3D" id="1.10.8.60">
    <property type="match status" value="1"/>
</dbReference>
<keyword evidence="2" id="KW-0067">ATP-binding</keyword>
<dbReference type="EMBL" id="JALP01000079">
    <property type="protein sequence ID" value="THG91254.1"/>
    <property type="molecule type" value="Genomic_DNA"/>
</dbReference>
<reference evidence="9 11" key="1">
    <citation type="journal article" date="2014" name="Genome Announc.">
        <title>Draft Genome Sequence of Bacillus alcalophilus AV1934, a Classic Alkaliphile Isolated from Human Feces in 1934.</title>
        <authorList>
            <person name="Attie O."/>
            <person name="Jayaprakash A."/>
            <person name="Shah H."/>
            <person name="Paulsen I.T."/>
            <person name="Morino M."/>
            <person name="Takahashi Y."/>
            <person name="Narumi I."/>
            <person name="Sachidanandam R."/>
            <person name="Satoh K."/>
            <person name="Ito M."/>
            <person name="Krulwich T.A."/>
        </authorList>
    </citation>
    <scope>NUCLEOTIDE SEQUENCE [LARGE SCALE GENOMIC DNA]</scope>
    <source>
        <strain evidence="9 11">AV1934</strain>
    </source>
</reference>
<dbReference type="RefSeq" id="WP_003322953.1">
    <property type="nucleotide sequence ID" value="NZ_ALPT02000023.1"/>
</dbReference>
<dbReference type="PROSITE" id="PS00688">
    <property type="entry name" value="SIGMA54_INTERACT_3"/>
    <property type="match status" value="1"/>
</dbReference>
<dbReference type="CDD" id="cd00009">
    <property type="entry name" value="AAA"/>
    <property type="match status" value="1"/>
</dbReference>
<dbReference type="PANTHER" id="PTHR32071:SF119">
    <property type="entry name" value="SIGMA L-DEPENDENT TRANSCRIPTIONAL REGULATOR YPLP-RELATED"/>
    <property type="match status" value="1"/>
</dbReference>
<keyword evidence="6" id="KW-0175">Coiled coil</keyword>
<comment type="caution">
    <text evidence="9">The sequence shown here is derived from an EMBL/GenBank/DDBJ whole genome shotgun (WGS) entry which is preliminary data.</text>
</comment>
<keyword evidence="1" id="KW-0547">Nucleotide-binding</keyword>